<organism evidence="11">
    <name type="scientific">mine drainage metagenome</name>
    <dbReference type="NCBI Taxonomy" id="410659"/>
    <lineage>
        <taxon>unclassified sequences</taxon>
        <taxon>metagenomes</taxon>
        <taxon>ecological metagenomes</taxon>
    </lineage>
</organism>
<dbReference type="Pfam" id="PF00689">
    <property type="entry name" value="Cation_ATPase_C"/>
    <property type="match status" value="1"/>
</dbReference>
<dbReference type="NCBIfam" id="TIGR01494">
    <property type="entry name" value="ATPase_P-type"/>
    <property type="match status" value="3"/>
</dbReference>
<keyword evidence="5" id="KW-0067">ATP-binding</keyword>
<feature type="transmembrane region" description="Helical" evidence="9">
    <location>
        <begin position="777"/>
        <end position="797"/>
    </location>
</feature>
<evidence type="ECO:0000313" key="11">
    <source>
        <dbReference type="EMBL" id="OIR17144.1"/>
    </source>
</evidence>
<dbReference type="PROSITE" id="PS00154">
    <property type="entry name" value="ATPASE_E1_E2"/>
    <property type="match status" value="1"/>
</dbReference>
<keyword evidence="6" id="KW-1278">Translocase</keyword>
<feature type="transmembrane region" description="Helical" evidence="9">
    <location>
        <begin position="817"/>
        <end position="834"/>
    </location>
</feature>
<feature type="transmembrane region" description="Helical" evidence="9">
    <location>
        <begin position="245"/>
        <end position="263"/>
    </location>
</feature>
<keyword evidence="7 9" id="KW-1133">Transmembrane helix</keyword>
<feature type="transmembrane region" description="Helical" evidence="9">
    <location>
        <begin position="85"/>
        <end position="102"/>
    </location>
</feature>
<dbReference type="PRINTS" id="PR00119">
    <property type="entry name" value="CATATPASE"/>
</dbReference>
<dbReference type="Gene3D" id="3.40.1110.10">
    <property type="entry name" value="Calcium-transporting ATPase, cytoplasmic domain N"/>
    <property type="match status" value="1"/>
</dbReference>
<dbReference type="EMBL" id="MLJW01000005">
    <property type="protein sequence ID" value="OIR17144.1"/>
    <property type="molecule type" value="Genomic_DNA"/>
</dbReference>
<dbReference type="SFLD" id="SFLDS00003">
    <property type="entry name" value="Haloacid_Dehalogenase"/>
    <property type="match status" value="1"/>
</dbReference>
<keyword evidence="3 9" id="KW-0812">Transmembrane</keyword>
<dbReference type="Pfam" id="PF08282">
    <property type="entry name" value="Hydrolase_3"/>
    <property type="match status" value="1"/>
</dbReference>
<keyword evidence="8 9" id="KW-0472">Membrane</keyword>
<evidence type="ECO:0000259" key="10">
    <source>
        <dbReference type="SMART" id="SM00831"/>
    </source>
</evidence>
<comment type="caution">
    <text evidence="11">The sequence shown here is derived from an EMBL/GenBank/DDBJ whole genome shotgun (WGS) entry which is preliminary data.</text>
</comment>
<dbReference type="Pfam" id="PF00690">
    <property type="entry name" value="Cation_ATPase_N"/>
    <property type="match status" value="1"/>
</dbReference>
<dbReference type="GO" id="GO:0016887">
    <property type="term" value="F:ATP hydrolysis activity"/>
    <property type="evidence" value="ECO:0007669"/>
    <property type="project" value="InterPro"/>
</dbReference>
<evidence type="ECO:0000256" key="8">
    <source>
        <dbReference type="ARBA" id="ARBA00023136"/>
    </source>
</evidence>
<keyword evidence="2" id="KW-1003">Cell membrane</keyword>
<dbReference type="Gene3D" id="2.70.150.10">
    <property type="entry name" value="Calcium-transporting ATPase, cytoplasmic transduction domain A"/>
    <property type="match status" value="1"/>
</dbReference>
<dbReference type="InterPro" id="IPR004014">
    <property type="entry name" value="ATPase_P-typ_cation-transptr_N"/>
</dbReference>
<feature type="transmembrane region" description="Helical" evidence="9">
    <location>
        <begin position="692"/>
        <end position="712"/>
    </location>
</feature>
<dbReference type="Gene3D" id="1.20.1110.10">
    <property type="entry name" value="Calcium-transporting ATPase, transmembrane domain"/>
    <property type="match status" value="1"/>
</dbReference>
<evidence type="ECO:0000256" key="6">
    <source>
        <dbReference type="ARBA" id="ARBA00022967"/>
    </source>
</evidence>
<dbReference type="SUPFAM" id="SSF81653">
    <property type="entry name" value="Calcium ATPase, transduction domain A"/>
    <property type="match status" value="1"/>
</dbReference>
<feature type="domain" description="Cation-transporting P-type ATPase N-terminal" evidence="10">
    <location>
        <begin position="2"/>
        <end position="75"/>
    </location>
</feature>
<dbReference type="SFLD" id="SFLDF00027">
    <property type="entry name" value="p-type_atpase"/>
    <property type="match status" value="1"/>
</dbReference>
<dbReference type="InterPro" id="IPR059000">
    <property type="entry name" value="ATPase_P-type_domA"/>
</dbReference>
<dbReference type="SUPFAM" id="SSF56784">
    <property type="entry name" value="HAD-like"/>
    <property type="match status" value="1"/>
</dbReference>
<name>A0A1J5TLS2_9ZZZZ</name>
<proteinExistence type="predicted"/>
<dbReference type="InterPro" id="IPR006068">
    <property type="entry name" value="ATPase_P-typ_cation-transptr_C"/>
</dbReference>
<keyword evidence="11" id="KW-0378">Hydrolase</keyword>
<evidence type="ECO:0000256" key="4">
    <source>
        <dbReference type="ARBA" id="ARBA00022741"/>
    </source>
</evidence>
<evidence type="ECO:0000256" key="3">
    <source>
        <dbReference type="ARBA" id="ARBA00022692"/>
    </source>
</evidence>
<dbReference type="InterPro" id="IPR001757">
    <property type="entry name" value="P_typ_ATPase"/>
</dbReference>
<dbReference type="InterPro" id="IPR023298">
    <property type="entry name" value="ATPase_P-typ_TM_dom_sf"/>
</dbReference>
<dbReference type="Gene3D" id="3.40.50.1000">
    <property type="entry name" value="HAD superfamily/HAD-like"/>
    <property type="match status" value="1"/>
</dbReference>
<evidence type="ECO:0000256" key="7">
    <source>
        <dbReference type="ARBA" id="ARBA00022989"/>
    </source>
</evidence>
<dbReference type="InterPro" id="IPR050510">
    <property type="entry name" value="Cation_transp_ATPase_P-type"/>
</dbReference>
<dbReference type="GO" id="GO:0005886">
    <property type="term" value="C:plasma membrane"/>
    <property type="evidence" value="ECO:0007669"/>
    <property type="project" value="UniProtKB-SubCell"/>
</dbReference>
<dbReference type="EC" id="3.6.3.8" evidence="11"/>
<sequence>MNPYQEDIEKLYARLHSSAQGLSQAEAASRLLRYGANQLEKIGGQSALGRLFKEFTHFFALILWLAAGLAFFAEWRDPGQGMAMMGYAVVGVIIVNGVFSYWQEYRAEKALAALSNLLPRYATALRDGRARQVPVAELVPGDVVVLAAGDDVPADCRLIEAFSVRVNTANLTGESQPRSRDTGTTSEDLAALRRDILNAGTSLVSGKAKAMVYATGMHTEFGNIARLTQVAREPMSPLQREIARLSRLVGMFATLLGVVFFFIGRLLGLSMWDNLVFAIGIIVANVPEGLLPTVTLSLAMATQRMAKKNALVRHLSAVESLGSASVICSDKTGTLTQNRMNIRQVFHSGELLDPAELDGAEALYDIMRHCHDLRRIERDGQEAWQGDPMEVALLEGVPPGGAVFPRVDEIPFDTERKRMSVICDTPQGRMLYCKGAPETVLPLCREMLEEGRPVPLADDDRERLLNAHEQMTARGLRVIALAYRNLPPQPGHRETGLVFAGLVGLVDPPRPGVAEAIATCQVAGIRVVMVTGDHPHTASALAREIGLAQTPLAITGDKLRNLSDADLLLLLDEPDLIFARTSADQKMRIVQALQRKGEIVAVTGDGVNDAPALKCADIGIAMGISGTDVAKEAADIVLLDDHFATIVTAIEEGRAVFDNLRKFLTYILTHNVAELAPYIAFVLFRIPLPLTVIQILALDLGTETLPALALGAERPDRGIMRKPPRLSSERLLNWGSLMRVYLFLGLLESAGALAAFFFVLHGGGWHAGQVLGMHDPLYLQATAACFSAIVLMQVVNIFMCRHPTYSAFSCNLAPNRLIAYGIAFELGMLLLIDYTPLGNALFGTAPLAIEVWLFMIPFGLGMWLLEEGRKALVRRMAQCKARAYGAP</sequence>
<dbReference type="SUPFAM" id="SSF81660">
    <property type="entry name" value="Metal cation-transporting ATPase, ATP-binding domain N"/>
    <property type="match status" value="1"/>
</dbReference>
<dbReference type="GO" id="GO:0005524">
    <property type="term" value="F:ATP binding"/>
    <property type="evidence" value="ECO:0007669"/>
    <property type="project" value="UniProtKB-KW"/>
</dbReference>
<feature type="transmembrane region" description="Helical" evidence="9">
    <location>
        <begin position="840"/>
        <end position="865"/>
    </location>
</feature>
<dbReference type="InterPro" id="IPR044492">
    <property type="entry name" value="P_typ_ATPase_HD_dom"/>
</dbReference>
<evidence type="ECO:0000256" key="2">
    <source>
        <dbReference type="ARBA" id="ARBA00022475"/>
    </source>
</evidence>
<comment type="subcellular location">
    <subcellularLocation>
        <location evidence="1">Cell membrane</location>
        <topology evidence="1">Multi-pass membrane protein</topology>
    </subcellularLocation>
</comment>
<dbReference type="FunFam" id="3.40.50.1000:FF:000028">
    <property type="entry name" value="Calcium-transporting P-type ATPase, putative"/>
    <property type="match status" value="1"/>
</dbReference>
<evidence type="ECO:0000256" key="9">
    <source>
        <dbReference type="SAM" id="Phobius"/>
    </source>
</evidence>
<evidence type="ECO:0000256" key="5">
    <source>
        <dbReference type="ARBA" id="ARBA00022840"/>
    </source>
</evidence>
<dbReference type="InterPro" id="IPR008250">
    <property type="entry name" value="ATPase_P-typ_transduc_dom_A_sf"/>
</dbReference>
<feature type="transmembrane region" description="Helical" evidence="9">
    <location>
        <begin position="275"/>
        <end position="299"/>
    </location>
</feature>
<accession>A0A1J5TLS2</accession>
<dbReference type="InterPro" id="IPR036412">
    <property type="entry name" value="HAD-like_sf"/>
</dbReference>
<reference evidence="11" key="1">
    <citation type="submission" date="2016-10" db="EMBL/GenBank/DDBJ databases">
        <title>Sequence of Gallionella enrichment culture.</title>
        <authorList>
            <person name="Poehlein A."/>
            <person name="Muehling M."/>
            <person name="Daniel R."/>
        </authorList>
    </citation>
    <scope>NUCLEOTIDE SEQUENCE</scope>
</reference>
<gene>
    <name evidence="11" type="ORF">GALL_21650</name>
</gene>
<dbReference type="InterPro" id="IPR018303">
    <property type="entry name" value="ATPase_P-typ_P_site"/>
</dbReference>
<evidence type="ECO:0000256" key="1">
    <source>
        <dbReference type="ARBA" id="ARBA00004651"/>
    </source>
</evidence>
<dbReference type="PANTHER" id="PTHR43294:SF21">
    <property type="entry name" value="CATION TRANSPORTING ATPASE"/>
    <property type="match status" value="1"/>
</dbReference>
<dbReference type="Pfam" id="PF13246">
    <property type="entry name" value="Cation_ATPase"/>
    <property type="match status" value="1"/>
</dbReference>
<dbReference type="InterPro" id="IPR023214">
    <property type="entry name" value="HAD_sf"/>
</dbReference>
<dbReference type="SFLD" id="SFLDG00002">
    <property type="entry name" value="C1.7:_P-type_atpase_like"/>
    <property type="match status" value="1"/>
</dbReference>
<dbReference type="Pfam" id="PF00122">
    <property type="entry name" value="E1-E2_ATPase"/>
    <property type="match status" value="1"/>
</dbReference>
<dbReference type="PANTHER" id="PTHR43294">
    <property type="entry name" value="SODIUM/POTASSIUM-TRANSPORTING ATPASE SUBUNIT ALPHA"/>
    <property type="match status" value="1"/>
</dbReference>
<dbReference type="SUPFAM" id="SSF81665">
    <property type="entry name" value="Calcium ATPase, transmembrane domain M"/>
    <property type="match status" value="1"/>
</dbReference>
<feature type="transmembrane region" description="Helical" evidence="9">
    <location>
        <begin position="740"/>
        <end position="765"/>
    </location>
</feature>
<dbReference type="AlphaFoldDB" id="A0A1J5TLS2"/>
<protein>
    <submittedName>
        <fullName evidence="11">Calcium-transporting ATPase 1</fullName>
        <ecNumber evidence="11">3.6.3.8</ecNumber>
    </submittedName>
</protein>
<dbReference type="FunFam" id="3.40.50.1000:FF:000001">
    <property type="entry name" value="Phospholipid-transporting ATPase IC"/>
    <property type="match status" value="1"/>
</dbReference>
<feature type="transmembrane region" description="Helical" evidence="9">
    <location>
        <begin position="55"/>
        <end position="73"/>
    </location>
</feature>
<feature type="transmembrane region" description="Helical" evidence="9">
    <location>
        <begin position="663"/>
        <end position="686"/>
    </location>
</feature>
<dbReference type="PRINTS" id="PR00120">
    <property type="entry name" value="HATPASE"/>
</dbReference>
<keyword evidence="4" id="KW-0547">Nucleotide-binding</keyword>
<dbReference type="InterPro" id="IPR023299">
    <property type="entry name" value="ATPase_P-typ_cyto_dom_N"/>
</dbReference>
<dbReference type="SMART" id="SM00831">
    <property type="entry name" value="Cation_ATPase_N"/>
    <property type="match status" value="1"/>
</dbReference>